<evidence type="ECO:0000313" key="1">
    <source>
        <dbReference type="Proteomes" id="UP000025227"/>
    </source>
</evidence>
<dbReference type="WBParaSite" id="HCON_00009780-00003">
    <property type="protein sequence ID" value="HCON_00009780-00003"/>
    <property type="gene ID" value="HCON_00009780"/>
</dbReference>
<protein>
    <submittedName>
        <fullName evidence="2">DUF2804 domain-containing protein</fullName>
    </submittedName>
</protein>
<proteinExistence type="predicted"/>
<accession>A0A7I4XTL4</accession>
<sequence length="286" mass="32486">MEDKKAQDDTWSNQQVHKTFPQNAVRVVGQPNTYVALWYHCGKPVMGRAWNDCGVMQCAFAVDQKAFTGMEVGNGTIQLLIYKGTHVQNHFYYDWITLSTWKLENTATQKPLVVNDWGDFVCGSPWPVDKPIMKALNRPLNTPKGEQEQFVSLWYRHGKPCMGRAWNSNGKIDASFVDAGHEFTGHLVGSMQMLVELPATAVGFEYCWLPYKEASVYMDKDFAPVHMSYVAPCVIQLDPYEILGSVNLKHERAEVAIDGRVMTLEGPKIRELMVLCRKDRDDTMTI</sequence>
<dbReference type="Proteomes" id="UP000025227">
    <property type="component" value="Unplaced"/>
</dbReference>
<name>A0A7I4XTL4_HAECO</name>
<dbReference type="SUPFAM" id="SSF141739">
    <property type="entry name" value="MFPT repeat-like"/>
    <property type="match status" value="2"/>
</dbReference>
<evidence type="ECO:0000313" key="2">
    <source>
        <dbReference type="WBParaSite" id="HCON_00009780-00003"/>
    </source>
</evidence>
<organism evidence="1 2">
    <name type="scientific">Haemonchus contortus</name>
    <name type="common">Barber pole worm</name>
    <dbReference type="NCBI Taxonomy" id="6289"/>
    <lineage>
        <taxon>Eukaryota</taxon>
        <taxon>Metazoa</taxon>
        <taxon>Ecdysozoa</taxon>
        <taxon>Nematoda</taxon>
        <taxon>Chromadorea</taxon>
        <taxon>Rhabditida</taxon>
        <taxon>Rhabditina</taxon>
        <taxon>Rhabditomorpha</taxon>
        <taxon>Strongyloidea</taxon>
        <taxon>Trichostrongylidae</taxon>
        <taxon>Haemonchus</taxon>
    </lineage>
</organism>
<reference evidence="2" key="1">
    <citation type="submission" date="2020-12" db="UniProtKB">
        <authorList>
            <consortium name="WormBaseParasite"/>
        </authorList>
    </citation>
    <scope>IDENTIFICATION</scope>
    <source>
        <strain evidence="2">MHco3</strain>
    </source>
</reference>
<dbReference type="OrthoDB" id="5863054at2759"/>
<keyword evidence="1" id="KW-1185">Reference proteome</keyword>
<dbReference type="PANTHER" id="PTHR31578:SF5">
    <property type="entry name" value="NEMATODE SPECIFIC PEPTIDE FAMILY"/>
    <property type="match status" value="1"/>
</dbReference>
<dbReference type="Pfam" id="PF12150">
    <property type="entry name" value="MFP2b"/>
    <property type="match status" value="2"/>
</dbReference>
<dbReference type="AlphaFoldDB" id="A0A7I4XTL4"/>
<dbReference type="InterPro" id="IPR021010">
    <property type="entry name" value="Cytosolic_motility_protein"/>
</dbReference>
<dbReference type="PANTHER" id="PTHR31578">
    <property type="entry name" value="PROTEIN CBG21223-RELATED"/>
    <property type="match status" value="1"/>
</dbReference>